<organism evidence="2 3">
    <name type="scientific">Mesoterricola silvestris</name>
    <dbReference type="NCBI Taxonomy" id="2927979"/>
    <lineage>
        <taxon>Bacteria</taxon>
        <taxon>Pseudomonadati</taxon>
        <taxon>Acidobacteriota</taxon>
        <taxon>Holophagae</taxon>
        <taxon>Holophagales</taxon>
        <taxon>Holophagaceae</taxon>
        <taxon>Mesoterricola</taxon>
    </lineage>
</organism>
<evidence type="ECO:0000313" key="2">
    <source>
        <dbReference type="EMBL" id="BDU72870.1"/>
    </source>
</evidence>
<protein>
    <recommendedName>
        <fullName evidence="1">Cyclic nucleotide-binding domain-containing protein</fullName>
    </recommendedName>
</protein>
<dbReference type="Gene3D" id="2.60.120.10">
    <property type="entry name" value="Jelly Rolls"/>
    <property type="match status" value="1"/>
</dbReference>
<dbReference type="SUPFAM" id="SSF51206">
    <property type="entry name" value="cAMP-binding domain-like"/>
    <property type="match status" value="2"/>
</dbReference>
<dbReference type="InterPro" id="IPR018490">
    <property type="entry name" value="cNMP-bd_dom_sf"/>
</dbReference>
<dbReference type="RefSeq" id="WP_316415785.1">
    <property type="nucleotide sequence ID" value="NZ_AP027080.1"/>
</dbReference>
<evidence type="ECO:0000259" key="1">
    <source>
        <dbReference type="PROSITE" id="PS50042"/>
    </source>
</evidence>
<name>A0AA48GRG3_9BACT</name>
<feature type="domain" description="Cyclic nucleotide-binding" evidence="1">
    <location>
        <begin position="28"/>
        <end position="137"/>
    </location>
</feature>
<proteinExistence type="predicted"/>
<gene>
    <name evidence="2" type="ORF">METEAL_20440</name>
</gene>
<dbReference type="InterPro" id="IPR014710">
    <property type="entry name" value="RmlC-like_jellyroll"/>
</dbReference>
<keyword evidence="3" id="KW-1185">Reference proteome</keyword>
<dbReference type="CDD" id="cd00038">
    <property type="entry name" value="CAP_ED"/>
    <property type="match status" value="1"/>
</dbReference>
<dbReference type="InterPro" id="IPR000595">
    <property type="entry name" value="cNMP-bd_dom"/>
</dbReference>
<dbReference type="AlphaFoldDB" id="A0AA48GRG3"/>
<dbReference type="PROSITE" id="PS50042">
    <property type="entry name" value="CNMP_BINDING_3"/>
    <property type="match status" value="1"/>
</dbReference>
<dbReference type="EMBL" id="AP027080">
    <property type="protein sequence ID" value="BDU72870.1"/>
    <property type="molecule type" value="Genomic_DNA"/>
</dbReference>
<dbReference type="Proteomes" id="UP001238179">
    <property type="component" value="Chromosome"/>
</dbReference>
<reference evidence="3" key="1">
    <citation type="journal article" date="2023" name="Int. J. Syst. Evol. Microbiol.">
        <title>Mesoterricola silvestris gen. nov., sp. nov., Mesoterricola sediminis sp. nov., Geothrix oryzae sp. nov., Geothrix edaphica sp. nov., Geothrix rubra sp. nov., and Geothrix limicola sp. nov., six novel members of Acidobacteriota isolated from soils.</title>
        <authorList>
            <person name="Itoh H."/>
            <person name="Sugisawa Y."/>
            <person name="Mise K."/>
            <person name="Xu Z."/>
            <person name="Kuniyasu M."/>
            <person name="Ushijima N."/>
            <person name="Kawano K."/>
            <person name="Kobayashi E."/>
            <person name="Shiratori Y."/>
            <person name="Masuda Y."/>
            <person name="Senoo K."/>
        </authorList>
    </citation>
    <scope>NUCLEOTIDE SEQUENCE [LARGE SCALE GENOMIC DNA]</scope>
    <source>
        <strain evidence="3">W79</strain>
    </source>
</reference>
<evidence type="ECO:0000313" key="3">
    <source>
        <dbReference type="Proteomes" id="UP001238179"/>
    </source>
</evidence>
<dbReference type="KEGG" id="msil:METEAL_20440"/>
<sequence length="258" mass="27856">MPEPFDLESAGLDLHPEIGELLARTPGIEARIYRDGEFLVREDEESQEIFILLTGGLVVERAPALPGAASTVLACLTADEGVAIVGEMAYLGALRRTASVRSAGMSRVLRLEPAHIDRIIDGFPMLTRVICMQFSRRLQETSQSLSRLQARFALNPGRRVAQDGDVLFRRGEAAGELHQLLAGALRLERDGTVTTATPESLPQGFVDLDPYLRAGAHGATATVDGMAFLAVIGPGDRETVVRCFPDLALKALRTPPES</sequence>
<dbReference type="Pfam" id="PF00027">
    <property type="entry name" value="cNMP_binding"/>
    <property type="match status" value="1"/>
</dbReference>
<accession>A0AA48GRG3</accession>